<dbReference type="PROSITE" id="PS50977">
    <property type="entry name" value="HTH_TETR_2"/>
    <property type="match status" value="1"/>
</dbReference>
<dbReference type="InterPro" id="IPR001647">
    <property type="entry name" value="HTH_TetR"/>
</dbReference>
<comment type="caution">
    <text evidence="4">The sequence shown here is derived from an EMBL/GenBank/DDBJ whole genome shotgun (WGS) entry which is preliminary data.</text>
</comment>
<dbReference type="RefSeq" id="WP_244056435.1">
    <property type="nucleotide sequence ID" value="NZ_BQXH01000020.1"/>
</dbReference>
<name>A0ABQ5JL53_9LACO</name>
<evidence type="ECO:0000256" key="1">
    <source>
        <dbReference type="ARBA" id="ARBA00023125"/>
    </source>
</evidence>
<evidence type="ECO:0000259" key="3">
    <source>
        <dbReference type="PROSITE" id="PS50977"/>
    </source>
</evidence>
<dbReference type="PANTHER" id="PTHR43479:SF11">
    <property type="entry name" value="ACREF_ENVCD OPERON REPRESSOR-RELATED"/>
    <property type="match status" value="1"/>
</dbReference>
<dbReference type="InterPro" id="IPR009057">
    <property type="entry name" value="Homeodomain-like_sf"/>
</dbReference>
<feature type="domain" description="HTH tetR-type" evidence="3">
    <location>
        <begin position="19"/>
        <end position="79"/>
    </location>
</feature>
<reference evidence="4" key="1">
    <citation type="journal article" date="2022" name="Int. J. Syst. Evol. Microbiol.">
        <title>A novel species of lactic acid bacteria, Ligilactobacillus pabuli sp. nov., isolated from alfalfa silage.</title>
        <authorList>
            <person name="Tohno M."/>
            <person name="Tanizawa Y."/>
            <person name="Sawada H."/>
            <person name="Sakamoto M."/>
            <person name="Ohkuma M."/>
            <person name="Kobayashi H."/>
        </authorList>
    </citation>
    <scope>NUCLEOTIDE SEQUENCE</scope>
    <source>
        <strain evidence="4">AF129</strain>
    </source>
</reference>
<protein>
    <submittedName>
        <fullName evidence="4">TetR family transcriptional regulator</fullName>
    </submittedName>
</protein>
<evidence type="ECO:0000256" key="2">
    <source>
        <dbReference type="PROSITE-ProRule" id="PRU00335"/>
    </source>
</evidence>
<keyword evidence="1 2" id="KW-0238">DNA-binding</keyword>
<dbReference type="Proteomes" id="UP001055149">
    <property type="component" value="Unassembled WGS sequence"/>
</dbReference>
<evidence type="ECO:0000313" key="4">
    <source>
        <dbReference type="EMBL" id="GKS82132.1"/>
    </source>
</evidence>
<dbReference type="SUPFAM" id="SSF48498">
    <property type="entry name" value="Tetracyclin repressor-like, C-terminal domain"/>
    <property type="match status" value="1"/>
</dbReference>
<proteinExistence type="predicted"/>
<evidence type="ECO:0000313" key="5">
    <source>
        <dbReference type="Proteomes" id="UP001055149"/>
    </source>
</evidence>
<accession>A0ABQ5JL53</accession>
<organism evidence="4 5">
    <name type="scientific">Ligilactobacillus pabuli</name>
    <dbReference type="NCBI Taxonomy" id="2886039"/>
    <lineage>
        <taxon>Bacteria</taxon>
        <taxon>Bacillati</taxon>
        <taxon>Bacillota</taxon>
        <taxon>Bacilli</taxon>
        <taxon>Lactobacillales</taxon>
        <taxon>Lactobacillaceae</taxon>
        <taxon>Ligilactobacillus</taxon>
    </lineage>
</organism>
<sequence>MAHKVSKLFNETLNEMNISAKQKAVLQASLQLFSEKGFENTSTNEIASLANVAVGTVYQQFKSKDQLLQVVIESLIDEVIPKVANEFVAGVKVTQETEFGEFLQNIIQDRMQFAVDNLPQIRVLVRETMVNKKVQQQLQARIVKLPFDRLKDFFADYQQKGQIVEWDFMRIVRYIVGIVGSYIVPIIFSPGQHEADVGQMSHEATEVLIKELKP</sequence>
<feature type="DNA-binding region" description="H-T-H motif" evidence="2">
    <location>
        <begin position="42"/>
        <end position="61"/>
    </location>
</feature>
<dbReference type="InterPro" id="IPR036271">
    <property type="entry name" value="Tet_transcr_reg_TetR-rel_C_sf"/>
</dbReference>
<dbReference type="PRINTS" id="PR00455">
    <property type="entry name" value="HTHTETR"/>
</dbReference>
<dbReference type="Gene3D" id="1.10.357.10">
    <property type="entry name" value="Tetracycline Repressor, domain 2"/>
    <property type="match status" value="1"/>
</dbReference>
<dbReference type="PANTHER" id="PTHR43479">
    <property type="entry name" value="ACREF/ENVCD OPERON REPRESSOR-RELATED"/>
    <property type="match status" value="1"/>
</dbReference>
<dbReference type="EMBL" id="BQXH01000020">
    <property type="protein sequence ID" value="GKS82132.1"/>
    <property type="molecule type" value="Genomic_DNA"/>
</dbReference>
<gene>
    <name evidence="4" type="ORF">LPAF129_18180</name>
</gene>
<dbReference type="Pfam" id="PF00440">
    <property type="entry name" value="TetR_N"/>
    <property type="match status" value="1"/>
</dbReference>
<keyword evidence="5" id="KW-1185">Reference proteome</keyword>
<dbReference type="SUPFAM" id="SSF46689">
    <property type="entry name" value="Homeodomain-like"/>
    <property type="match status" value="1"/>
</dbReference>
<dbReference type="InterPro" id="IPR050624">
    <property type="entry name" value="HTH-type_Tx_Regulator"/>
</dbReference>